<sequence>MADDSLDESGKTLEPKYLTKQTLFPVIGASKSKGSGNLLFPCSSFKVDERAAGIGKGDNQPSWLRNESYKDVSFNKSDQGDTNIKDQRQLPYEFSEDTDHQFLGPEKRTYSEIPSSEDEEREHYGKEHDRKESSRRHHHDKRKHKHKKKHKQKHDKSEKKARISDDSDKPDTIWREEAQLNPEKAYRLSKKPDLANRMYDSLYRLDVALYKMKSNLTCLGISKHQVIELSEKRGKKSKKTRDIISRYWNIKDDKLDEVEEGIPTTMPCVLKSKELDVSFSNSSGYISLELREASEKVRNDHSVDAVKESKYTDADCQDFELLEKTAELNKILRENPHDIQAWLDLVNFQEEVVWKEDSVKSSFTATGREKRKAATRTIIEKKIAVFEKALQQNPSSVELIMGH</sequence>
<keyword evidence="3" id="KW-0539">Nucleus</keyword>
<dbReference type="PANTHER" id="PTHR13471">
    <property type="entry name" value="TETRATRICOPEPTIDE-LIKE HELICAL"/>
    <property type="match status" value="1"/>
</dbReference>
<proteinExistence type="inferred from homology"/>
<reference evidence="5 6" key="1">
    <citation type="submission" date="2022-05" db="EMBL/GenBank/DDBJ databases">
        <authorList>
            <consortium name="Genoscope - CEA"/>
            <person name="William W."/>
        </authorList>
    </citation>
    <scope>NUCLEOTIDE SEQUENCE [LARGE SCALE GENOMIC DNA]</scope>
</reference>
<dbReference type="PANTHER" id="PTHR13471:SF0">
    <property type="entry name" value="NUCLEAR EXOSOME REGULATOR NRDE2"/>
    <property type="match status" value="1"/>
</dbReference>
<comment type="subcellular location">
    <subcellularLocation>
        <location evidence="1">Nucleus</location>
    </subcellularLocation>
</comment>
<evidence type="ECO:0000256" key="4">
    <source>
        <dbReference type="SAM" id="MobiDB-lite"/>
    </source>
</evidence>
<dbReference type="InterPro" id="IPR013633">
    <property type="entry name" value="NRDE-2"/>
</dbReference>
<evidence type="ECO:0000256" key="2">
    <source>
        <dbReference type="ARBA" id="ARBA00009265"/>
    </source>
</evidence>
<organism evidence="5 6">
    <name type="scientific">Porites evermanni</name>
    <dbReference type="NCBI Taxonomy" id="104178"/>
    <lineage>
        <taxon>Eukaryota</taxon>
        <taxon>Metazoa</taxon>
        <taxon>Cnidaria</taxon>
        <taxon>Anthozoa</taxon>
        <taxon>Hexacorallia</taxon>
        <taxon>Scleractinia</taxon>
        <taxon>Fungiina</taxon>
        <taxon>Poritidae</taxon>
        <taxon>Porites</taxon>
    </lineage>
</organism>
<name>A0ABN8RPN1_9CNID</name>
<evidence type="ECO:0000256" key="3">
    <source>
        <dbReference type="ARBA" id="ARBA00023242"/>
    </source>
</evidence>
<comment type="similarity">
    <text evidence="2">Belongs to the NRDE2 family.</text>
</comment>
<dbReference type="Proteomes" id="UP001159427">
    <property type="component" value="Unassembled WGS sequence"/>
</dbReference>
<feature type="compositionally biased region" description="Basic and acidic residues" evidence="4">
    <location>
        <begin position="97"/>
        <end position="110"/>
    </location>
</feature>
<evidence type="ECO:0000313" key="6">
    <source>
        <dbReference type="Proteomes" id="UP001159427"/>
    </source>
</evidence>
<comment type="caution">
    <text evidence="5">The sequence shown here is derived from an EMBL/GenBank/DDBJ whole genome shotgun (WGS) entry which is preliminary data.</text>
</comment>
<protein>
    <submittedName>
        <fullName evidence="5">Uncharacterized protein</fullName>
    </submittedName>
</protein>
<keyword evidence="6" id="KW-1185">Reference proteome</keyword>
<feature type="compositionally biased region" description="Basic and acidic residues" evidence="4">
    <location>
        <begin position="121"/>
        <end position="132"/>
    </location>
</feature>
<feature type="region of interest" description="Disordered" evidence="4">
    <location>
        <begin position="52"/>
        <end position="178"/>
    </location>
</feature>
<accession>A0ABN8RPN1</accession>
<evidence type="ECO:0000256" key="1">
    <source>
        <dbReference type="ARBA" id="ARBA00004123"/>
    </source>
</evidence>
<feature type="compositionally biased region" description="Basic residues" evidence="4">
    <location>
        <begin position="133"/>
        <end position="154"/>
    </location>
</feature>
<feature type="compositionally biased region" description="Basic and acidic residues" evidence="4">
    <location>
        <begin position="155"/>
        <end position="178"/>
    </location>
</feature>
<dbReference type="EMBL" id="CALNXI010001963">
    <property type="protein sequence ID" value="CAH3180495.1"/>
    <property type="molecule type" value="Genomic_DNA"/>
</dbReference>
<gene>
    <name evidence="5" type="ORF">PEVE_00012975</name>
</gene>
<evidence type="ECO:0000313" key="5">
    <source>
        <dbReference type="EMBL" id="CAH3180495.1"/>
    </source>
</evidence>
<dbReference type="Pfam" id="PF08424">
    <property type="entry name" value="NRDE-2"/>
    <property type="match status" value="1"/>
</dbReference>